<dbReference type="EMBL" id="CAJVPM010004639">
    <property type="protein sequence ID" value="CAG8515520.1"/>
    <property type="molecule type" value="Genomic_DNA"/>
</dbReference>
<sequence>KTKLGEKKLRVRILVYADDLPAHLRPTKPNESRVSMSVPKHLAEKAARRRSREEAKPKEKILIVPVNATVRQIIEKAMDKIGITEGIVDDGGRIHDNKNNDKLLYRLMVIVDGEEKLVNPNADIVSVYPKPPDIRHFSMDSIDSASSTGLDYRPDESIFVLRLLKPEDRQQRAMPSADEVKRYTQAIEIKVNNQESRDIEEEEELSKKLLIERQRQYSKEKQNSIISSKKNQEQGVDIVTDMGAIRSSRVFGNRVRYSFISAGGDTVDISKLIEDMWGDDELLNDQMDNLSPLDQSDGNVDSLTVDVKQQRRRSTTQEVDILEKLMTNQNSGELVGNKIDQVLKKVKAGQYEGGDVPSITSAIRNRRDNEVSQTVKADQYEGDDVPSITSAIRNRRDNEVSQTLQYKPDNSIESTSDFTDGLSFTTDNNLLSQNTNERQNITTSYLENDWILSDDYGLQELLILVRSGVNMLEMKERRRSGWHLHDDPEKILERINPADIRDEIKSVFECVNDELDILESVSFDNLYLLFISAIIC</sequence>
<reference evidence="1" key="1">
    <citation type="submission" date="2021-06" db="EMBL/GenBank/DDBJ databases">
        <authorList>
            <person name="Kallberg Y."/>
            <person name="Tangrot J."/>
            <person name="Rosling A."/>
        </authorList>
    </citation>
    <scope>NUCLEOTIDE SEQUENCE</scope>
    <source>
        <strain evidence="1">AU212A</strain>
    </source>
</reference>
<gene>
    <name evidence="1" type="ORF">SCALOS_LOCUS3844</name>
</gene>
<feature type="non-terminal residue" evidence="1">
    <location>
        <position position="1"/>
    </location>
</feature>
<organism evidence="1 2">
    <name type="scientific">Scutellospora calospora</name>
    <dbReference type="NCBI Taxonomy" id="85575"/>
    <lineage>
        <taxon>Eukaryota</taxon>
        <taxon>Fungi</taxon>
        <taxon>Fungi incertae sedis</taxon>
        <taxon>Mucoromycota</taxon>
        <taxon>Glomeromycotina</taxon>
        <taxon>Glomeromycetes</taxon>
        <taxon>Diversisporales</taxon>
        <taxon>Gigasporaceae</taxon>
        <taxon>Scutellospora</taxon>
    </lineage>
</organism>
<dbReference type="Proteomes" id="UP000789860">
    <property type="component" value="Unassembled WGS sequence"/>
</dbReference>
<name>A0ACA9LBW8_9GLOM</name>
<comment type="caution">
    <text evidence="1">The sequence shown here is derived from an EMBL/GenBank/DDBJ whole genome shotgun (WGS) entry which is preliminary data.</text>
</comment>
<proteinExistence type="predicted"/>
<evidence type="ECO:0000313" key="1">
    <source>
        <dbReference type="EMBL" id="CAG8515520.1"/>
    </source>
</evidence>
<evidence type="ECO:0000313" key="2">
    <source>
        <dbReference type="Proteomes" id="UP000789860"/>
    </source>
</evidence>
<accession>A0ACA9LBW8</accession>
<protein>
    <submittedName>
        <fullName evidence="1">9039_t:CDS:1</fullName>
    </submittedName>
</protein>
<keyword evidence="2" id="KW-1185">Reference proteome</keyword>